<keyword evidence="3 6" id="KW-1133">Transmembrane helix</keyword>
<comment type="caution">
    <text evidence="8">The sequence shown here is derived from an EMBL/GenBank/DDBJ whole genome shotgun (WGS) entry which is preliminary data.</text>
</comment>
<sequence>MTALIRRLAVAIFVVLALFAAITAAAAAAADYDEYEYEDDDASAAAAATPSATGFVGRFQSKFSSEQQAAAAVGGGRPVYKWSDVQLSSFKIEIALLATTLAYIISYFIGRRRNKTLVTNWYKLTADIWEGNFAHIGDAGHRILRDGPHAYILSASGRVHVKSIYGRLRLASRYDWAQKLVMLFTGKSSSGSADRLTLTATLDGSESDGMTLAIVLKTLVRNITDRRWDLGEFPKKREMLTSVRSGPFPSEQYTVLAEAPEFLNNVWEDSDVRRALWATLGLDADGKGDDAYGHPIIEQIVLTDLPSSRPAKLADLESAPRTLTFVLRLPDLANLTAKDQTAIREACELFITFIDYIGQHGRVAPETKAKLLKARLASQQHILKAAEEERKEELAKKKAAEKRERDKAAAKLSPDEARKYEERERKKELKRAQGKKMKKGKVTM</sequence>
<evidence type="ECO:0000256" key="7">
    <source>
        <dbReference type="SAM" id="SignalP"/>
    </source>
</evidence>
<dbReference type="EMBL" id="JADGJQ010000026">
    <property type="protein sequence ID" value="KAJ3178513.1"/>
    <property type="molecule type" value="Genomic_DNA"/>
</dbReference>
<feature type="chain" id="PRO_5042175713" evidence="7">
    <location>
        <begin position="28"/>
        <end position="444"/>
    </location>
</feature>
<protein>
    <submittedName>
        <fullName evidence="8">Coiled-coil domain-containing protein 47</fullName>
    </submittedName>
</protein>
<dbReference type="AlphaFoldDB" id="A0AAD5TK91"/>
<reference evidence="8" key="1">
    <citation type="submission" date="2020-05" db="EMBL/GenBank/DDBJ databases">
        <title>Phylogenomic resolution of chytrid fungi.</title>
        <authorList>
            <person name="Stajich J.E."/>
            <person name="Amses K."/>
            <person name="Simmons R."/>
            <person name="Seto K."/>
            <person name="Myers J."/>
            <person name="Bonds A."/>
            <person name="Quandt C.A."/>
            <person name="Barry K."/>
            <person name="Liu P."/>
            <person name="Grigoriev I."/>
            <person name="Longcore J.E."/>
            <person name="James T.Y."/>
        </authorList>
    </citation>
    <scope>NUCLEOTIDE SEQUENCE</scope>
    <source>
        <strain evidence="8">JEL0379</strain>
    </source>
</reference>
<dbReference type="Proteomes" id="UP001212152">
    <property type="component" value="Unassembled WGS sequence"/>
</dbReference>
<feature type="region of interest" description="Disordered" evidence="5">
    <location>
        <begin position="388"/>
        <end position="444"/>
    </location>
</feature>
<dbReference type="InterPro" id="IPR012879">
    <property type="entry name" value="CCDC47"/>
</dbReference>
<accession>A0AAD5TK91</accession>
<feature type="transmembrane region" description="Helical" evidence="6">
    <location>
        <begin position="90"/>
        <end position="109"/>
    </location>
</feature>
<dbReference type="PANTHER" id="PTHR12883:SF0">
    <property type="entry name" value="PAT COMPLEX SUBUNIT CCDC47"/>
    <property type="match status" value="1"/>
</dbReference>
<dbReference type="Pfam" id="PF07946">
    <property type="entry name" value="CCDC47"/>
    <property type="match status" value="1"/>
</dbReference>
<evidence type="ECO:0000256" key="2">
    <source>
        <dbReference type="ARBA" id="ARBA00022692"/>
    </source>
</evidence>
<feature type="compositionally biased region" description="Basic residues" evidence="5">
    <location>
        <begin position="432"/>
        <end position="444"/>
    </location>
</feature>
<keyword evidence="2 6" id="KW-0812">Transmembrane</keyword>
<dbReference type="GO" id="GO:0016020">
    <property type="term" value="C:membrane"/>
    <property type="evidence" value="ECO:0007669"/>
    <property type="project" value="UniProtKB-SubCell"/>
</dbReference>
<proteinExistence type="predicted"/>
<dbReference type="GO" id="GO:0005509">
    <property type="term" value="F:calcium ion binding"/>
    <property type="evidence" value="ECO:0007669"/>
    <property type="project" value="InterPro"/>
</dbReference>
<comment type="subcellular location">
    <subcellularLocation>
        <location evidence="1">Membrane</location>
        <topology evidence="1">Single-pass membrane protein</topology>
    </subcellularLocation>
</comment>
<evidence type="ECO:0000256" key="3">
    <source>
        <dbReference type="ARBA" id="ARBA00022989"/>
    </source>
</evidence>
<feature type="compositionally biased region" description="Basic and acidic residues" evidence="5">
    <location>
        <begin position="388"/>
        <end position="431"/>
    </location>
</feature>
<keyword evidence="4 6" id="KW-0472">Membrane</keyword>
<dbReference type="PANTHER" id="PTHR12883">
    <property type="entry name" value="ADIPOCYTE-SPECIFIC PROTEIN 4-RELATED"/>
    <property type="match status" value="1"/>
</dbReference>
<evidence type="ECO:0000256" key="4">
    <source>
        <dbReference type="ARBA" id="ARBA00023136"/>
    </source>
</evidence>
<evidence type="ECO:0000313" key="9">
    <source>
        <dbReference type="Proteomes" id="UP001212152"/>
    </source>
</evidence>
<keyword evidence="9" id="KW-1185">Reference proteome</keyword>
<keyword evidence="7" id="KW-0732">Signal</keyword>
<feature type="signal peptide" evidence="7">
    <location>
        <begin position="1"/>
        <end position="27"/>
    </location>
</feature>
<gene>
    <name evidence="8" type="primary">CCDC47</name>
    <name evidence="8" type="ORF">HDU87_003588</name>
</gene>
<evidence type="ECO:0000256" key="1">
    <source>
        <dbReference type="ARBA" id="ARBA00004167"/>
    </source>
</evidence>
<dbReference type="GO" id="GO:0005783">
    <property type="term" value="C:endoplasmic reticulum"/>
    <property type="evidence" value="ECO:0007669"/>
    <property type="project" value="InterPro"/>
</dbReference>
<evidence type="ECO:0000256" key="5">
    <source>
        <dbReference type="SAM" id="MobiDB-lite"/>
    </source>
</evidence>
<organism evidence="8 9">
    <name type="scientific">Geranomyces variabilis</name>
    <dbReference type="NCBI Taxonomy" id="109894"/>
    <lineage>
        <taxon>Eukaryota</taxon>
        <taxon>Fungi</taxon>
        <taxon>Fungi incertae sedis</taxon>
        <taxon>Chytridiomycota</taxon>
        <taxon>Chytridiomycota incertae sedis</taxon>
        <taxon>Chytridiomycetes</taxon>
        <taxon>Spizellomycetales</taxon>
        <taxon>Powellomycetaceae</taxon>
        <taxon>Geranomyces</taxon>
    </lineage>
</organism>
<name>A0AAD5TK91_9FUNG</name>
<evidence type="ECO:0000256" key="6">
    <source>
        <dbReference type="SAM" id="Phobius"/>
    </source>
</evidence>
<evidence type="ECO:0000313" key="8">
    <source>
        <dbReference type="EMBL" id="KAJ3178513.1"/>
    </source>
</evidence>
<dbReference type="GO" id="GO:0032469">
    <property type="term" value="P:endoplasmic reticulum calcium ion homeostasis"/>
    <property type="evidence" value="ECO:0007669"/>
    <property type="project" value="InterPro"/>
</dbReference>